<feature type="compositionally biased region" description="Polar residues" evidence="2">
    <location>
        <begin position="284"/>
        <end position="297"/>
    </location>
</feature>
<proteinExistence type="inferred from homology"/>
<accession>A0A9P8KXU0</accession>
<feature type="domain" description="CN hydrolase" evidence="3">
    <location>
        <begin position="5"/>
        <end position="437"/>
    </location>
</feature>
<dbReference type="OrthoDB" id="10250282at2759"/>
<protein>
    <recommendedName>
        <fullName evidence="3">CN hydrolase domain-containing protein</fullName>
    </recommendedName>
</protein>
<dbReference type="Gene3D" id="3.60.110.10">
    <property type="entry name" value="Carbon-nitrogen hydrolase"/>
    <property type="match status" value="2"/>
</dbReference>
<dbReference type="PANTHER" id="PTHR46044:SF1">
    <property type="entry name" value="CN HYDROLASE DOMAIN-CONTAINING PROTEIN"/>
    <property type="match status" value="1"/>
</dbReference>
<dbReference type="InterPro" id="IPR044149">
    <property type="entry name" value="Nitrilases_CHs"/>
</dbReference>
<dbReference type="SUPFAM" id="SSF56317">
    <property type="entry name" value="Carbon-nitrogen hydrolase"/>
    <property type="match status" value="2"/>
</dbReference>
<evidence type="ECO:0000256" key="2">
    <source>
        <dbReference type="SAM" id="MobiDB-lite"/>
    </source>
</evidence>
<dbReference type="Proteomes" id="UP000698800">
    <property type="component" value="Unassembled WGS sequence"/>
</dbReference>
<organism evidence="4 5">
    <name type="scientific">Glutinoglossum americanum</name>
    <dbReference type="NCBI Taxonomy" id="1670608"/>
    <lineage>
        <taxon>Eukaryota</taxon>
        <taxon>Fungi</taxon>
        <taxon>Dikarya</taxon>
        <taxon>Ascomycota</taxon>
        <taxon>Pezizomycotina</taxon>
        <taxon>Geoglossomycetes</taxon>
        <taxon>Geoglossales</taxon>
        <taxon>Geoglossaceae</taxon>
        <taxon>Glutinoglossum</taxon>
    </lineage>
</organism>
<comment type="caution">
    <text evidence="4">The sequence shown here is derived from an EMBL/GenBank/DDBJ whole genome shotgun (WGS) entry which is preliminary data.</text>
</comment>
<dbReference type="Pfam" id="PF00795">
    <property type="entry name" value="CN_hydrolase"/>
    <property type="match status" value="1"/>
</dbReference>
<feature type="compositionally biased region" description="Basic residues" evidence="2">
    <location>
        <begin position="364"/>
        <end position="375"/>
    </location>
</feature>
<sequence>MPQKLKLGVAQCHTLPTTADTLRALEKTAFKAAADGIRLLLYPEAYLGGYPRNCSFGGAIGSRSARGREQFLHYFHNAVDLGDTPVGAGDDWVERRLPVAKGREVRGDGTREELERVARETNVFIVTGLVERSGGSLYCGVVYVCPRLGVIGKRRKVMPTGSERLVWAQGSPSTLRAVTTTIAGVHLTLAAAICWENYMPLLRHSLYSQNVNLYLAPTADARDTWLPLMRTVACEGRAVVLSANQCIKRKDLPAWIHGKSQMKVSNGSGVVEEAGEKEVDDGDTQQSKSTRHLSTVTRTEDDRGIEPPPEPAPLGFPTTTSTISSDDEYYEPPAPPTRRKSIITKTPENHEITWPVARSPTKPGLHHTRSSRSHYPKSSMSSFSVPAVYNEGDYGGEDGEEFICRGGSCIIGPAGEVLAGPLFDVDAGGLLAVEVDFEDCERGRLDLDVAGSYSRNDSFKLTVEGLDLTPPP</sequence>
<reference evidence="4" key="1">
    <citation type="submission" date="2021-03" db="EMBL/GenBank/DDBJ databases">
        <title>Comparative genomics and phylogenomic investigation of the class Geoglossomycetes provide insights into ecological specialization and systematics.</title>
        <authorList>
            <person name="Melie T."/>
            <person name="Pirro S."/>
            <person name="Miller A.N."/>
            <person name="Quandt A."/>
        </authorList>
    </citation>
    <scope>NUCLEOTIDE SEQUENCE</scope>
    <source>
        <strain evidence="4">GBOQ0MN5Z8</strain>
    </source>
</reference>
<comment type="similarity">
    <text evidence="1">Belongs to the carbon-nitrogen hydrolase superfamily. Nitrilase family.</text>
</comment>
<evidence type="ECO:0000313" key="5">
    <source>
        <dbReference type="Proteomes" id="UP000698800"/>
    </source>
</evidence>
<dbReference type="InterPro" id="IPR036526">
    <property type="entry name" value="C-N_Hydrolase_sf"/>
</dbReference>
<evidence type="ECO:0000259" key="3">
    <source>
        <dbReference type="PROSITE" id="PS50263"/>
    </source>
</evidence>
<dbReference type="PROSITE" id="PS50263">
    <property type="entry name" value="CN_HYDROLASE"/>
    <property type="match status" value="1"/>
</dbReference>
<dbReference type="InterPro" id="IPR003010">
    <property type="entry name" value="C-N_Hydrolase"/>
</dbReference>
<feature type="region of interest" description="Disordered" evidence="2">
    <location>
        <begin position="355"/>
        <end position="382"/>
    </location>
</feature>
<dbReference type="FunFam" id="3.60.110.10:FF:000016">
    <property type="entry name" value="Nitrilase blr3397"/>
    <property type="match status" value="1"/>
</dbReference>
<evidence type="ECO:0000256" key="1">
    <source>
        <dbReference type="ARBA" id="ARBA00008129"/>
    </source>
</evidence>
<keyword evidence="5" id="KW-1185">Reference proteome</keyword>
<evidence type="ECO:0000313" key="4">
    <source>
        <dbReference type="EMBL" id="KAH0537066.1"/>
    </source>
</evidence>
<feature type="region of interest" description="Disordered" evidence="2">
    <location>
        <begin position="266"/>
        <end position="341"/>
    </location>
</feature>
<gene>
    <name evidence="4" type="ORF">FGG08_006107</name>
</gene>
<dbReference type="GO" id="GO:0003824">
    <property type="term" value="F:catalytic activity"/>
    <property type="evidence" value="ECO:0007669"/>
    <property type="project" value="InterPro"/>
</dbReference>
<dbReference type="PANTHER" id="PTHR46044">
    <property type="entry name" value="NITRILASE"/>
    <property type="match status" value="1"/>
</dbReference>
<name>A0A9P8KXU0_9PEZI</name>
<feature type="compositionally biased region" description="Acidic residues" evidence="2">
    <location>
        <begin position="273"/>
        <end position="283"/>
    </location>
</feature>
<dbReference type="AlphaFoldDB" id="A0A9P8KXU0"/>
<dbReference type="EMBL" id="JAGHQL010000164">
    <property type="protein sequence ID" value="KAH0537066.1"/>
    <property type="molecule type" value="Genomic_DNA"/>
</dbReference>